<sequence length="89" mass="10016">MSRSTSLCVPKISTYSQISGIPKYNAAVAVKILSVADDFDHKTCANSNDSVRQTNKCSKPDFLSYNLVYLTRYLCPHFDFNENLKSSRT</sequence>
<reference evidence="1 2" key="2">
    <citation type="journal article" date="2019" name="G3 (Bethesda)">
        <title>Hybrid Assembly of the Genome of the Entomopathogenic Nematode Steinernema carpocapsae Identifies the X-Chromosome.</title>
        <authorList>
            <person name="Serra L."/>
            <person name="Macchietto M."/>
            <person name="Macias-Munoz A."/>
            <person name="McGill C.J."/>
            <person name="Rodriguez I.M."/>
            <person name="Rodriguez B."/>
            <person name="Murad R."/>
            <person name="Mortazavi A."/>
        </authorList>
    </citation>
    <scope>NUCLEOTIDE SEQUENCE [LARGE SCALE GENOMIC DNA]</scope>
    <source>
        <strain evidence="1 2">ALL</strain>
    </source>
</reference>
<reference evidence="1 2" key="1">
    <citation type="journal article" date="2015" name="Genome Biol.">
        <title>Comparative genomics of Steinernema reveals deeply conserved gene regulatory networks.</title>
        <authorList>
            <person name="Dillman A.R."/>
            <person name="Macchietto M."/>
            <person name="Porter C.F."/>
            <person name="Rogers A."/>
            <person name="Williams B."/>
            <person name="Antoshechkin I."/>
            <person name="Lee M.M."/>
            <person name="Goodwin Z."/>
            <person name="Lu X."/>
            <person name="Lewis E.E."/>
            <person name="Goodrich-Blair H."/>
            <person name="Stock S.P."/>
            <person name="Adams B.J."/>
            <person name="Sternberg P.W."/>
            <person name="Mortazavi A."/>
        </authorList>
    </citation>
    <scope>NUCLEOTIDE SEQUENCE [LARGE SCALE GENOMIC DNA]</scope>
    <source>
        <strain evidence="1 2">ALL</strain>
    </source>
</reference>
<dbReference type="AlphaFoldDB" id="A0A4V6A0I7"/>
<evidence type="ECO:0000313" key="2">
    <source>
        <dbReference type="Proteomes" id="UP000298663"/>
    </source>
</evidence>
<name>A0A4V6A0I7_STECR</name>
<organism evidence="1 2">
    <name type="scientific">Steinernema carpocapsae</name>
    <name type="common">Entomopathogenic nematode</name>
    <dbReference type="NCBI Taxonomy" id="34508"/>
    <lineage>
        <taxon>Eukaryota</taxon>
        <taxon>Metazoa</taxon>
        <taxon>Ecdysozoa</taxon>
        <taxon>Nematoda</taxon>
        <taxon>Chromadorea</taxon>
        <taxon>Rhabditida</taxon>
        <taxon>Tylenchina</taxon>
        <taxon>Panagrolaimomorpha</taxon>
        <taxon>Strongyloidoidea</taxon>
        <taxon>Steinernematidae</taxon>
        <taxon>Steinernema</taxon>
    </lineage>
</organism>
<comment type="caution">
    <text evidence="1">The sequence shown here is derived from an EMBL/GenBank/DDBJ whole genome shotgun (WGS) entry which is preliminary data.</text>
</comment>
<keyword evidence="2" id="KW-1185">Reference proteome</keyword>
<dbReference type="Proteomes" id="UP000298663">
    <property type="component" value="Unassembled WGS sequence"/>
</dbReference>
<protein>
    <submittedName>
        <fullName evidence="1">Uncharacterized protein</fullName>
    </submittedName>
</protein>
<dbReference type="EMBL" id="AZBU02000006">
    <property type="protein sequence ID" value="TKR71755.1"/>
    <property type="molecule type" value="Genomic_DNA"/>
</dbReference>
<gene>
    <name evidence="1" type="ORF">L596_019303</name>
</gene>
<evidence type="ECO:0000313" key="1">
    <source>
        <dbReference type="EMBL" id="TKR71755.1"/>
    </source>
</evidence>
<accession>A0A4V6A0I7</accession>
<proteinExistence type="predicted"/>